<dbReference type="InterPro" id="IPR050515">
    <property type="entry name" value="Beta-lactam/transpept"/>
</dbReference>
<keyword evidence="4" id="KW-0812">Transmembrane</keyword>
<dbReference type="Pfam" id="PF05569">
    <property type="entry name" value="Peptidase_M56"/>
    <property type="match status" value="2"/>
</dbReference>
<evidence type="ECO:0000256" key="2">
    <source>
        <dbReference type="ARBA" id="ARBA00011075"/>
    </source>
</evidence>
<dbReference type="Gene3D" id="3.40.710.10">
    <property type="entry name" value="DD-peptidase/beta-lactamase superfamily"/>
    <property type="match status" value="1"/>
</dbReference>
<evidence type="ECO:0000259" key="6">
    <source>
        <dbReference type="Pfam" id="PF05569"/>
    </source>
</evidence>
<dbReference type="RefSeq" id="WP_173680268.1">
    <property type="nucleotide sequence ID" value="NZ_JAAZWO010000034.1"/>
</dbReference>
<feature type="transmembrane region" description="Helical" evidence="4">
    <location>
        <begin position="163"/>
        <end position="183"/>
    </location>
</feature>
<accession>A0A923ED15</accession>
<dbReference type="InterPro" id="IPR012338">
    <property type="entry name" value="Beta-lactam/transpept-like"/>
</dbReference>
<dbReference type="CDD" id="cd07341">
    <property type="entry name" value="M56_BlaR1_MecR1_like"/>
    <property type="match status" value="1"/>
</dbReference>
<evidence type="ECO:0008006" key="9">
    <source>
        <dbReference type="Google" id="ProtNLM"/>
    </source>
</evidence>
<dbReference type="Pfam" id="PF00905">
    <property type="entry name" value="Transpeptidase"/>
    <property type="match status" value="1"/>
</dbReference>
<dbReference type="GO" id="GO:0005886">
    <property type="term" value="C:plasma membrane"/>
    <property type="evidence" value="ECO:0007669"/>
    <property type="project" value="TreeGrafter"/>
</dbReference>
<dbReference type="AlphaFoldDB" id="A0A923ED15"/>
<feature type="domain" description="Peptidase M56" evidence="6">
    <location>
        <begin position="11"/>
        <end position="103"/>
    </location>
</feature>
<keyword evidence="8" id="KW-1185">Reference proteome</keyword>
<comment type="caution">
    <text evidence="7">The sequence shown here is derived from an EMBL/GenBank/DDBJ whole genome shotgun (WGS) entry which is preliminary data.</text>
</comment>
<feature type="transmembrane region" description="Helical" evidence="4">
    <location>
        <begin position="39"/>
        <end position="57"/>
    </location>
</feature>
<dbReference type="EMBL" id="JAAZWO010000034">
    <property type="protein sequence ID" value="MBC2399726.1"/>
    <property type="molecule type" value="Genomic_DNA"/>
</dbReference>
<sequence length="799" mass="92084">MWLLFIFKWIIHSTIIGSILAFIILLVKFIFKERLGVRWNYCVWFLLLVRLIIPYAPQSSASIFNVFYIAENKLFKNEICENNLLNMELSHNKLVNEKVHEEDYILDSSKVKPMNKSTYKNEKSILEYKDKLRETNKNKEVNYIDKHEENKTISSRFYDSWTYFHLIAFLWVIGVIILGTYIISVNVKFRLKLANKSKCRDAETLELLKKCKLKMNLKYNIEVLNTDLVKTPAIFGVIKPKLLLPTNIKKQITCKELQYVIFHEISHVKRKDILVNCITSILSILHWFNPIIWYSFYVMRDDRELACDAFALSHINSNEYISYGHTIIKLLENYKKTSYLYGVTCIINNKSGVKRRIVMISLFKKNSYKWSIISIIALIVMGVVMLTNPRNNSVLATKEKDKKIIKEEKGNVIDRNSKKLLNREIIHEVNLQYNKYLSPVEKTTANDIIVTLDNNIQSICEKAAEKALKDNKSKAVSILVMNPNNGEILSMVNKYAPSLKHNNREIFENRIISDSFEPGSMFKCITAAVALNEKVINPDSYEVLCNGETEVNNTIIRCWSRDGHGKQSFDKVLLNSCNIGFMDLGKKIGAKRFNKYNKAFGFGQKTGIDLPKENSGVIKNTKEITDMDLATISFGQTNTVTPIQYLTAFNTLANGGTWIRPHVMKEILQDEDGKKEVYKKFNDYGKKQILNKTTADAMKNYLEMNVSGNGKYCMEGYNIGSKTGTSQKSIDGRYEKGKYICNYVGMASPKEGKDTKFTILISIDEPDPKNYYAEKITNPIVEEIFNNIFDYYAVNKKSK</sequence>
<organism evidence="7 8">
    <name type="scientific">Clostridium tetanomorphum</name>
    <dbReference type="NCBI Taxonomy" id="1553"/>
    <lineage>
        <taxon>Bacteria</taxon>
        <taxon>Bacillati</taxon>
        <taxon>Bacillota</taxon>
        <taxon>Clostridia</taxon>
        <taxon>Eubacteriales</taxon>
        <taxon>Clostridiaceae</taxon>
        <taxon>Clostridium</taxon>
    </lineage>
</organism>
<dbReference type="Gene3D" id="3.30.450.330">
    <property type="match status" value="1"/>
</dbReference>
<evidence type="ECO:0000256" key="1">
    <source>
        <dbReference type="ARBA" id="ARBA00004370"/>
    </source>
</evidence>
<evidence type="ECO:0000313" key="7">
    <source>
        <dbReference type="EMBL" id="MBC2399726.1"/>
    </source>
</evidence>
<dbReference type="PANTHER" id="PTHR30627">
    <property type="entry name" value="PEPTIDOGLYCAN D,D-TRANSPEPTIDASE"/>
    <property type="match status" value="1"/>
</dbReference>
<gene>
    <name evidence="7" type="ORF">HGG79_18430</name>
</gene>
<dbReference type="GO" id="GO:0071555">
    <property type="term" value="P:cell wall organization"/>
    <property type="evidence" value="ECO:0007669"/>
    <property type="project" value="TreeGrafter"/>
</dbReference>
<dbReference type="GO" id="GO:0008658">
    <property type="term" value="F:penicillin binding"/>
    <property type="evidence" value="ECO:0007669"/>
    <property type="project" value="InterPro"/>
</dbReference>
<dbReference type="SUPFAM" id="SSF56601">
    <property type="entry name" value="beta-lactamase/transpeptidase-like"/>
    <property type="match status" value="1"/>
</dbReference>
<feature type="transmembrane region" description="Helical" evidence="4">
    <location>
        <begin position="368"/>
        <end position="388"/>
    </location>
</feature>
<dbReference type="InterPro" id="IPR008756">
    <property type="entry name" value="Peptidase_M56"/>
</dbReference>
<evidence type="ECO:0000259" key="5">
    <source>
        <dbReference type="Pfam" id="PF00905"/>
    </source>
</evidence>
<comment type="similarity">
    <text evidence="2">Belongs to the peptidase M56 family.</text>
</comment>
<reference evidence="7 8" key="1">
    <citation type="submission" date="2020-04" db="EMBL/GenBank/DDBJ databases">
        <title>Genomic insights into acetone-butanol-ethanol (ABE) fermentation by sequencing solventogenic clostridia strains.</title>
        <authorList>
            <person name="Brown S."/>
        </authorList>
    </citation>
    <scope>NUCLEOTIDE SEQUENCE [LARGE SCALE GENOMIC DNA]</scope>
    <source>
        <strain evidence="7 8">DJ011</strain>
    </source>
</reference>
<evidence type="ECO:0000313" key="8">
    <source>
        <dbReference type="Proteomes" id="UP000563151"/>
    </source>
</evidence>
<name>A0A923ED15_CLOTT</name>
<feature type="transmembrane region" description="Helical" evidence="4">
    <location>
        <begin position="6"/>
        <end position="27"/>
    </location>
</feature>
<comment type="subcellular location">
    <subcellularLocation>
        <location evidence="1">Membrane</location>
    </subcellularLocation>
</comment>
<feature type="domain" description="Peptidase M56" evidence="6">
    <location>
        <begin position="139"/>
        <end position="360"/>
    </location>
</feature>
<feature type="domain" description="Penicillin-binding protein transpeptidase" evidence="5">
    <location>
        <begin position="477"/>
        <end position="785"/>
    </location>
</feature>
<keyword evidence="4" id="KW-1133">Transmembrane helix</keyword>
<evidence type="ECO:0000256" key="4">
    <source>
        <dbReference type="SAM" id="Phobius"/>
    </source>
</evidence>
<protein>
    <recommendedName>
        <fullName evidence="9">Penicillin-binding protein</fullName>
    </recommendedName>
</protein>
<dbReference type="Proteomes" id="UP000563151">
    <property type="component" value="Unassembled WGS sequence"/>
</dbReference>
<keyword evidence="3 4" id="KW-0472">Membrane</keyword>
<proteinExistence type="inferred from homology"/>
<dbReference type="InterPro" id="IPR001460">
    <property type="entry name" value="PCN-bd_Tpept"/>
</dbReference>
<evidence type="ECO:0000256" key="3">
    <source>
        <dbReference type="ARBA" id="ARBA00023136"/>
    </source>
</evidence>
<dbReference type="PANTHER" id="PTHR30627:SF1">
    <property type="entry name" value="PEPTIDOGLYCAN D,D-TRANSPEPTIDASE FTSI"/>
    <property type="match status" value="1"/>
</dbReference>